<name>A0AA39JSP2_9AGAR</name>
<reference evidence="1" key="1">
    <citation type="submission" date="2023-06" db="EMBL/GenBank/DDBJ databases">
        <authorList>
            <consortium name="Lawrence Berkeley National Laboratory"/>
            <person name="Ahrendt S."/>
            <person name="Sahu N."/>
            <person name="Indic B."/>
            <person name="Wong-Bajracharya J."/>
            <person name="Merenyi Z."/>
            <person name="Ke H.-M."/>
            <person name="Monk M."/>
            <person name="Kocsube S."/>
            <person name="Drula E."/>
            <person name="Lipzen A."/>
            <person name="Balint B."/>
            <person name="Henrissat B."/>
            <person name="Andreopoulos B."/>
            <person name="Martin F.M."/>
            <person name="Harder C.B."/>
            <person name="Rigling D."/>
            <person name="Ford K.L."/>
            <person name="Foster G.D."/>
            <person name="Pangilinan J."/>
            <person name="Papanicolaou A."/>
            <person name="Barry K."/>
            <person name="LaButti K."/>
            <person name="Viragh M."/>
            <person name="Koriabine M."/>
            <person name="Yan M."/>
            <person name="Riley R."/>
            <person name="Champramary S."/>
            <person name="Plett K.L."/>
            <person name="Tsai I.J."/>
            <person name="Slot J."/>
            <person name="Sipos G."/>
            <person name="Plett J."/>
            <person name="Nagy L.G."/>
            <person name="Grigoriev I.V."/>
        </authorList>
    </citation>
    <scope>NUCLEOTIDE SEQUENCE</scope>
    <source>
        <strain evidence="1">FPL87.14</strain>
    </source>
</reference>
<keyword evidence="2" id="KW-1185">Reference proteome</keyword>
<dbReference type="AlphaFoldDB" id="A0AA39JSP2"/>
<organism evidence="1 2">
    <name type="scientific">Armillaria borealis</name>
    <dbReference type="NCBI Taxonomy" id="47425"/>
    <lineage>
        <taxon>Eukaryota</taxon>
        <taxon>Fungi</taxon>
        <taxon>Dikarya</taxon>
        <taxon>Basidiomycota</taxon>
        <taxon>Agaricomycotina</taxon>
        <taxon>Agaricomycetes</taxon>
        <taxon>Agaricomycetidae</taxon>
        <taxon>Agaricales</taxon>
        <taxon>Marasmiineae</taxon>
        <taxon>Physalacriaceae</taxon>
        <taxon>Armillaria</taxon>
    </lineage>
</organism>
<accession>A0AA39JSP2</accession>
<evidence type="ECO:0000313" key="2">
    <source>
        <dbReference type="Proteomes" id="UP001175226"/>
    </source>
</evidence>
<dbReference type="SUPFAM" id="SSF52047">
    <property type="entry name" value="RNI-like"/>
    <property type="match status" value="1"/>
</dbReference>
<sequence>MITISRTGMHVNLIHHCQDITVFTSRPSLSASFVGAVSDFLWPDVEGIEVDSGYSKPQATHLVIEGEHEEGISQIPVNDFIEQLTALHTAQLYFMIASRVQTLAWKMPSLQRLYLWNSSVSPEGLQVLMKLLPNLTHFVVGGQDMTRIVEDHFGDNLFPDGEILKKLPANLVFLHIDVMVLVGEKTSKTGNGIRPRTIRWLTLLDNHVPITTLELKLFTNNIRVGRNLLALYTFVGSAFVNLSDMPHLQHFHILTSELRLHELLNVIRTIRSPDFEDVNICTALTFYSELVTARIPHMWEDNFMHVFWFNDGGFLAQFADATALSMTIEASWTGTTQTIFLTMPCTATDVPVTRSPFLFDVVGCGAHRQALAPYSAYQVCTPLEDRMDPVSLVERRMVNNKGNTMWEWETRPWRILPDSWAERHFYYGSYAS</sequence>
<protein>
    <submittedName>
        <fullName evidence="1">Uncharacterized protein</fullName>
    </submittedName>
</protein>
<evidence type="ECO:0000313" key="1">
    <source>
        <dbReference type="EMBL" id="KAK0448207.1"/>
    </source>
</evidence>
<proteinExistence type="predicted"/>
<dbReference type="EMBL" id="JAUEPT010000010">
    <property type="protein sequence ID" value="KAK0448207.1"/>
    <property type="molecule type" value="Genomic_DNA"/>
</dbReference>
<comment type="caution">
    <text evidence="1">The sequence shown here is derived from an EMBL/GenBank/DDBJ whole genome shotgun (WGS) entry which is preliminary data.</text>
</comment>
<gene>
    <name evidence="1" type="ORF">EV421DRAFT_1733339</name>
</gene>
<dbReference type="Proteomes" id="UP001175226">
    <property type="component" value="Unassembled WGS sequence"/>
</dbReference>